<gene>
    <name evidence="2" type="ORF">PRUPE_1G362000</name>
</gene>
<dbReference type="InterPro" id="IPR050592">
    <property type="entry name" value="GDSL_lipolytic_enzyme"/>
</dbReference>
<dbReference type="FunFam" id="3.40.50.1110:FF:000003">
    <property type="entry name" value="GDSL esterase/lipase APG"/>
    <property type="match status" value="1"/>
</dbReference>
<dbReference type="Proteomes" id="UP000006882">
    <property type="component" value="Chromosome G1"/>
</dbReference>
<dbReference type="Gene3D" id="3.40.50.1110">
    <property type="entry name" value="SGNH hydrolase"/>
    <property type="match status" value="1"/>
</dbReference>
<dbReference type="GO" id="GO:0006629">
    <property type="term" value="P:lipid metabolic process"/>
    <property type="evidence" value="ECO:0007669"/>
    <property type="project" value="InterPro"/>
</dbReference>
<dbReference type="PROSITE" id="PS01098">
    <property type="entry name" value="LIPASE_GDSL_SER"/>
    <property type="match status" value="1"/>
</dbReference>
<dbReference type="Pfam" id="PF00657">
    <property type="entry name" value="Lipase_GDSL"/>
    <property type="match status" value="1"/>
</dbReference>
<evidence type="ECO:0000313" key="3">
    <source>
        <dbReference type="Proteomes" id="UP000006882"/>
    </source>
</evidence>
<keyword evidence="3" id="KW-1185">Reference proteome</keyword>
<dbReference type="Gramene" id="ONI32338">
    <property type="protein sequence ID" value="ONI32338"/>
    <property type="gene ID" value="PRUPE_1G362000"/>
</dbReference>
<dbReference type="PANTHER" id="PTHR45642">
    <property type="entry name" value="GDSL ESTERASE/LIPASE EXL3"/>
    <property type="match status" value="1"/>
</dbReference>
<evidence type="ECO:0000256" key="1">
    <source>
        <dbReference type="ARBA" id="ARBA00008668"/>
    </source>
</evidence>
<dbReference type="CDD" id="cd01837">
    <property type="entry name" value="SGNH_plant_lipase_like"/>
    <property type="match status" value="1"/>
</dbReference>
<protein>
    <recommendedName>
        <fullName evidence="4">GDSL esterase/lipase EXL3</fullName>
    </recommendedName>
</protein>
<dbReference type="PANTHER" id="PTHR45642:SF135">
    <property type="entry name" value="GDSL ESTERASE_LIPASE EXL2"/>
    <property type="match status" value="1"/>
</dbReference>
<dbReference type="InterPro" id="IPR036514">
    <property type="entry name" value="SGNH_hydro_sf"/>
</dbReference>
<evidence type="ECO:0000313" key="2">
    <source>
        <dbReference type="EMBL" id="ONI32338.1"/>
    </source>
</evidence>
<dbReference type="InterPro" id="IPR001087">
    <property type="entry name" value="GDSL"/>
</dbReference>
<accession>A0A251R8G9</accession>
<reference evidence="2 3" key="1">
    <citation type="journal article" date="2013" name="Nat. Genet.">
        <title>The high-quality draft genome of peach (Prunus persica) identifies unique patterns of genetic diversity, domestication and genome evolution.</title>
        <authorList>
            <consortium name="International Peach Genome Initiative"/>
            <person name="Verde I."/>
            <person name="Abbott A.G."/>
            <person name="Scalabrin S."/>
            <person name="Jung S."/>
            <person name="Shu S."/>
            <person name="Marroni F."/>
            <person name="Zhebentyayeva T."/>
            <person name="Dettori M.T."/>
            <person name="Grimwood J."/>
            <person name="Cattonaro F."/>
            <person name="Zuccolo A."/>
            <person name="Rossini L."/>
            <person name="Jenkins J."/>
            <person name="Vendramin E."/>
            <person name="Meisel L.A."/>
            <person name="Decroocq V."/>
            <person name="Sosinski B."/>
            <person name="Prochnik S."/>
            <person name="Mitros T."/>
            <person name="Policriti A."/>
            <person name="Cipriani G."/>
            <person name="Dondini L."/>
            <person name="Ficklin S."/>
            <person name="Goodstein D.M."/>
            <person name="Xuan P."/>
            <person name="Del Fabbro C."/>
            <person name="Aramini V."/>
            <person name="Copetti D."/>
            <person name="Gonzalez S."/>
            <person name="Horner D.S."/>
            <person name="Falchi R."/>
            <person name="Lucas S."/>
            <person name="Mica E."/>
            <person name="Maldonado J."/>
            <person name="Lazzari B."/>
            <person name="Bielenberg D."/>
            <person name="Pirona R."/>
            <person name="Miculan M."/>
            <person name="Barakat A."/>
            <person name="Testolin R."/>
            <person name="Stella A."/>
            <person name="Tartarini S."/>
            <person name="Tonutti P."/>
            <person name="Arus P."/>
            <person name="Orellana A."/>
            <person name="Wells C."/>
            <person name="Main D."/>
            <person name="Vizzotto G."/>
            <person name="Silva H."/>
            <person name="Salamini F."/>
            <person name="Schmutz J."/>
            <person name="Morgante M."/>
            <person name="Rokhsar D.S."/>
        </authorList>
    </citation>
    <scope>NUCLEOTIDE SEQUENCE [LARGE SCALE GENOMIC DNA]</scope>
    <source>
        <strain evidence="3">cv. Nemared</strain>
    </source>
</reference>
<sequence>MREIAIGIERGVFSDDDNIINDDVVCFFYYEAAGGGGGGGGLDVKLLAAANVTIPAVFMFGDSIVDTGNNNDNLKTPARCNFPPYGRDFQGGIPTGRYSNGKVPSDFIAEELGIKELLPAYLDPNLAQNDLLTGVSFAVGATGYDPMTAKVVAVTQLSDQLLQFEEYIGRLKGIVGEDRANSILANSLFFVVASSNDLANTYFVTGIRKLEYDVPSYTDLMLNHASDFLKVTLKHIKSDRCQNHIIRISVKACNFDLFDFLRCEKGLYALGARRIGVFSAPPIGCLPSQRTLGGGILRDCVEKPNQAAMLFNSKLSAELDNLNKNLPNSNLVYVDIYNPLLDLIINPTNYGFEIADKGCCGSGKLEVSILCNEFEPETCTDDSNYVFWDSYHPTEAA</sequence>
<proteinExistence type="inferred from homology"/>
<evidence type="ECO:0008006" key="4">
    <source>
        <dbReference type="Google" id="ProtNLM"/>
    </source>
</evidence>
<dbReference type="GO" id="GO:0005576">
    <property type="term" value="C:extracellular region"/>
    <property type="evidence" value="ECO:0000318"/>
    <property type="project" value="GO_Central"/>
</dbReference>
<dbReference type="InterPro" id="IPR008265">
    <property type="entry name" value="Lipase_GDSL_AS"/>
</dbReference>
<dbReference type="AlphaFoldDB" id="A0A251R8G9"/>
<dbReference type="GO" id="GO:0016298">
    <property type="term" value="F:lipase activity"/>
    <property type="evidence" value="ECO:0007669"/>
    <property type="project" value="InterPro"/>
</dbReference>
<dbReference type="EMBL" id="CM007651">
    <property type="protein sequence ID" value="ONI32338.1"/>
    <property type="molecule type" value="Genomic_DNA"/>
</dbReference>
<dbReference type="InterPro" id="IPR035669">
    <property type="entry name" value="SGNH_plant_lipase-like"/>
</dbReference>
<name>A0A251R8G9_PRUPE</name>
<organism evidence="2 3">
    <name type="scientific">Prunus persica</name>
    <name type="common">Peach</name>
    <name type="synonym">Amygdalus persica</name>
    <dbReference type="NCBI Taxonomy" id="3760"/>
    <lineage>
        <taxon>Eukaryota</taxon>
        <taxon>Viridiplantae</taxon>
        <taxon>Streptophyta</taxon>
        <taxon>Embryophyta</taxon>
        <taxon>Tracheophyta</taxon>
        <taxon>Spermatophyta</taxon>
        <taxon>Magnoliopsida</taxon>
        <taxon>eudicotyledons</taxon>
        <taxon>Gunneridae</taxon>
        <taxon>Pentapetalae</taxon>
        <taxon>rosids</taxon>
        <taxon>fabids</taxon>
        <taxon>Rosales</taxon>
        <taxon>Rosaceae</taxon>
        <taxon>Amygdaloideae</taxon>
        <taxon>Amygdaleae</taxon>
        <taxon>Prunus</taxon>
    </lineage>
</organism>
<comment type="similarity">
    <text evidence="1">Belongs to the 'GDSL' lipolytic enzyme family.</text>
</comment>